<dbReference type="InterPro" id="IPR036397">
    <property type="entry name" value="RNaseH_sf"/>
</dbReference>
<evidence type="ECO:0000313" key="3">
    <source>
        <dbReference type="EMBL" id="CTR11722.1"/>
    </source>
</evidence>
<reference evidence="3" key="2">
    <citation type="journal article" date="2015" name="J. Evol. Biol.">
        <title>The achaete-scute complex in Diptera: patterns of non-coding sequence evolution.</title>
        <authorList>
            <person name="Negre B."/>
            <person name="Simpson P."/>
        </authorList>
    </citation>
    <scope>NUCLEOTIDE SEQUENCE</scope>
</reference>
<reference evidence="3" key="1">
    <citation type="journal article" date="2013" name="Mob. DNA">
        <title>Diversity of transposable elements and repeats in a 600 kb region of the fly Calliphora vicina.</title>
        <authorList>
            <person name="Negre B."/>
            <person name="Simpson P."/>
        </authorList>
    </citation>
    <scope>NUCLEOTIDE SEQUENCE</scope>
</reference>
<dbReference type="Gene3D" id="3.30.420.10">
    <property type="entry name" value="Ribonuclease H-like superfamily/Ribonuclease H"/>
    <property type="match status" value="1"/>
</dbReference>
<dbReference type="AlphaFoldDB" id="A0A0K3CPY7"/>
<dbReference type="GO" id="GO:0005634">
    <property type="term" value="C:nucleus"/>
    <property type="evidence" value="ECO:0007669"/>
    <property type="project" value="UniProtKB-SubCell"/>
</dbReference>
<protein>
    <submittedName>
        <fullName evidence="3">Tnp protein</fullName>
    </submittedName>
</protein>
<evidence type="ECO:0000256" key="2">
    <source>
        <dbReference type="SAM" id="MobiDB-lite"/>
    </source>
</evidence>
<proteinExistence type="predicted"/>
<dbReference type="Gene3D" id="1.10.10.10">
    <property type="entry name" value="Winged helix-like DNA-binding domain superfamily/Winged helix DNA-binding domain"/>
    <property type="match status" value="1"/>
</dbReference>
<dbReference type="InterPro" id="IPR009057">
    <property type="entry name" value="Homeodomain-like_sf"/>
</dbReference>
<dbReference type="GO" id="GO:0003676">
    <property type="term" value="F:nucleic acid binding"/>
    <property type="evidence" value="ECO:0007669"/>
    <property type="project" value="InterPro"/>
</dbReference>
<sequence length="354" mass="41203">MSVIMCNVNYINFFVNLIKMSDQKKVRTEIIKYFQQNPTWSYKKLAKHTKVCRQTVSNVIKQYRENLSVDRKPGSGRRNGPHDVSKAKKIERIFKRAPNTSGRKAARLAQCSDYLVRKVKANAGLKTYKAQKVPDRNATKNLEAKNRARKLKSSFIKKYSCCIMDDETYVLADFSQLPGQKFYVADARGNVEEKFRTQKQTKFPRKFLVWQAICSCGKRSHSFVTTGSINTEIYIKECLQKRLLPFIRLHNVSTYFWPDLASCHYGKQALEWYKNNNVVFVPREANPPNCPELRPVERYWALVKRELKSTKKVSKSVVDFKRRWTTCSSKVTESTIKTLMEGFPKKVQNFITSD</sequence>
<organism evidence="3">
    <name type="scientific">Calliphora vicina</name>
    <name type="common">Blue blowfly</name>
    <name type="synonym">Calliphora erythrocephala</name>
    <dbReference type="NCBI Taxonomy" id="7373"/>
    <lineage>
        <taxon>Eukaryota</taxon>
        <taxon>Metazoa</taxon>
        <taxon>Ecdysozoa</taxon>
        <taxon>Arthropoda</taxon>
        <taxon>Hexapoda</taxon>
        <taxon>Insecta</taxon>
        <taxon>Pterygota</taxon>
        <taxon>Neoptera</taxon>
        <taxon>Endopterygota</taxon>
        <taxon>Diptera</taxon>
        <taxon>Brachycera</taxon>
        <taxon>Muscomorpha</taxon>
        <taxon>Oestroidea</taxon>
        <taxon>Calliphoridae</taxon>
        <taxon>Calliphorinae</taxon>
        <taxon>Calliphora</taxon>
    </lineage>
</organism>
<name>A0A0K3CPY7_CALVI</name>
<gene>
    <name evidence="3" type="primary">tnp</name>
</gene>
<dbReference type="SUPFAM" id="SSF46689">
    <property type="entry name" value="Homeodomain-like"/>
    <property type="match status" value="1"/>
</dbReference>
<accession>A0A0K3CPY7</accession>
<dbReference type="EMBL" id="LN877232">
    <property type="protein sequence ID" value="CTR11696.1"/>
    <property type="molecule type" value="Genomic_DNA"/>
</dbReference>
<dbReference type="InterPro" id="IPR036388">
    <property type="entry name" value="WH-like_DNA-bd_sf"/>
</dbReference>
<evidence type="ECO:0000256" key="1">
    <source>
        <dbReference type="ARBA" id="ARBA00004123"/>
    </source>
</evidence>
<dbReference type="EMBL" id="LN877233">
    <property type="protein sequence ID" value="CTR11722.1"/>
    <property type="molecule type" value="Genomic_DNA"/>
</dbReference>
<feature type="region of interest" description="Disordered" evidence="2">
    <location>
        <begin position="67"/>
        <end position="86"/>
    </location>
</feature>
<comment type="subcellular location">
    <subcellularLocation>
        <location evidence="1">Nucleus</location>
    </subcellularLocation>
</comment>